<sequence length="459" mass="51898">MCMVATITFTVTAGCMQGTRFVFTTHDTLLCGRMKDCQICLSNDMQVSRHHFLLEVNPPEVRLRDLGSRNGTFVNGKKYGGRQSHETPEQGAQRQYPQVDVHDHDVIQVGRTTLEVRIEVERHVSRPIHCQSCGKDVSAEADSGRSGTYLCKSCQKRMQTEEHGIQLQSLLQRLQRQAQIDMPGIPSYEIERKIGQGGMGAVYLVRHRENASYAAMKVLLARVAVDEQMRKKFMREVEVTRSLRHKHIVEFLEYGSLDSVFYFLLEYCEGGSLFDLMQKRGGRLSLQEAGPLLLQALKGLAFAHEQGFVHRDLKPHNILLSKRDGQWIAKLADLGLAKNFEQAGLSGMTVTGEAAGSFLYMPYEQVINFKYVRPVSDIWSMGATCYHVLTGQFPRPLQQGRDPIEVVLSGEMIPIHQRAPFLPSRVLKVIDRSLAKNMEERYQHAGEMYQALAQALQEA</sequence>
<proteinExistence type="predicted"/>
<keyword evidence="10" id="KW-1185">Reference proteome</keyword>
<name>A0A326U8E3_THEHA</name>
<keyword evidence="9" id="KW-0723">Serine/threonine-protein kinase</keyword>
<gene>
    <name evidence="9" type="ORF">EI42_05887</name>
</gene>
<keyword evidence="3 9" id="KW-0418">Kinase</keyword>
<evidence type="ECO:0000259" key="8">
    <source>
        <dbReference type="PROSITE" id="PS50011"/>
    </source>
</evidence>
<dbReference type="GO" id="GO:0005524">
    <property type="term" value="F:ATP binding"/>
    <property type="evidence" value="ECO:0007669"/>
    <property type="project" value="UniProtKB-UniRule"/>
</dbReference>
<dbReference type="Gene3D" id="1.10.510.10">
    <property type="entry name" value="Transferase(Phosphotransferase) domain 1"/>
    <property type="match status" value="1"/>
</dbReference>
<dbReference type="InterPro" id="IPR008271">
    <property type="entry name" value="Ser/Thr_kinase_AS"/>
</dbReference>
<comment type="caution">
    <text evidence="9">The sequence shown here is derived from an EMBL/GenBank/DDBJ whole genome shotgun (WGS) entry which is preliminary data.</text>
</comment>
<feature type="domain" description="Protein kinase" evidence="8">
    <location>
        <begin position="188"/>
        <end position="453"/>
    </location>
</feature>
<dbReference type="FunFam" id="3.30.200.20:FF:000042">
    <property type="entry name" value="Aurora kinase A"/>
    <property type="match status" value="1"/>
</dbReference>
<evidence type="ECO:0000259" key="7">
    <source>
        <dbReference type="PROSITE" id="PS50006"/>
    </source>
</evidence>
<evidence type="ECO:0000256" key="4">
    <source>
        <dbReference type="ARBA" id="ARBA00022840"/>
    </source>
</evidence>
<dbReference type="SUPFAM" id="SSF56112">
    <property type="entry name" value="Protein kinase-like (PK-like)"/>
    <property type="match status" value="1"/>
</dbReference>
<dbReference type="PANTHER" id="PTHR24348">
    <property type="entry name" value="SERINE/THREONINE-PROTEIN KINASE UNC-51-RELATED"/>
    <property type="match status" value="1"/>
</dbReference>
<dbReference type="Proteomes" id="UP000248806">
    <property type="component" value="Unassembled WGS sequence"/>
</dbReference>
<dbReference type="EMBL" id="QKUF01000041">
    <property type="protein sequence ID" value="PZW20741.1"/>
    <property type="molecule type" value="Genomic_DNA"/>
</dbReference>
<reference evidence="9 10" key="1">
    <citation type="submission" date="2018-06" db="EMBL/GenBank/DDBJ databases">
        <title>Genomic Encyclopedia of Archaeal and Bacterial Type Strains, Phase II (KMG-II): from individual species to whole genera.</title>
        <authorList>
            <person name="Goeker M."/>
        </authorList>
    </citation>
    <scope>NUCLEOTIDE SEQUENCE [LARGE SCALE GENOMIC DNA]</scope>
    <source>
        <strain evidence="9 10">ATCC BAA-1881</strain>
    </source>
</reference>
<keyword evidence="2 5" id="KW-0547">Nucleotide-binding</keyword>
<evidence type="ECO:0000256" key="2">
    <source>
        <dbReference type="ARBA" id="ARBA00022741"/>
    </source>
</evidence>
<dbReference type="SMART" id="SM00220">
    <property type="entry name" value="S_TKc"/>
    <property type="match status" value="1"/>
</dbReference>
<dbReference type="GO" id="GO:0005776">
    <property type="term" value="C:autophagosome"/>
    <property type="evidence" value="ECO:0007669"/>
    <property type="project" value="TreeGrafter"/>
</dbReference>
<feature type="region of interest" description="Disordered" evidence="6">
    <location>
        <begin position="74"/>
        <end position="97"/>
    </location>
</feature>
<dbReference type="Pfam" id="PF00498">
    <property type="entry name" value="FHA"/>
    <property type="match status" value="1"/>
</dbReference>
<dbReference type="PROSITE" id="PS00108">
    <property type="entry name" value="PROTEIN_KINASE_ST"/>
    <property type="match status" value="1"/>
</dbReference>
<dbReference type="InterPro" id="IPR017441">
    <property type="entry name" value="Protein_kinase_ATP_BS"/>
</dbReference>
<keyword evidence="4 5" id="KW-0067">ATP-binding</keyword>
<dbReference type="PROSITE" id="PS00107">
    <property type="entry name" value="PROTEIN_KINASE_ATP"/>
    <property type="match status" value="1"/>
</dbReference>
<keyword evidence="1" id="KW-0808">Transferase</keyword>
<dbReference type="InterPro" id="IPR000719">
    <property type="entry name" value="Prot_kinase_dom"/>
</dbReference>
<feature type="binding site" evidence="5">
    <location>
        <position position="217"/>
    </location>
    <ligand>
        <name>ATP</name>
        <dbReference type="ChEBI" id="CHEBI:30616"/>
    </ligand>
</feature>
<organism evidence="9 10">
    <name type="scientific">Thermosporothrix hazakensis</name>
    <dbReference type="NCBI Taxonomy" id="644383"/>
    <lineage>
        <taxon>Bacteria</taxon>
        <taxon>Bacillati</taxon>
        <taxon>Chloroflexota</taxon>
        <taxon>Ktedonobacteria</taxon>
        <taxon>Ktedonobacterales</taxon>
        <taxon>Thermosporotrichaceae</taxon>
        <taxon>Thermosporothrix</taxon>
    </lineage>
</organism>
<feature type="domain" description="FHA" evidence="7">
    <location>
        <begin position="29"/>
        <end position="79"/>
    </location>
</feature>
<dbReference type="PANTHER" id="PTHR24348:SF22">
    <property type="entry name" value="NON-SPECIFIC SERINE_THREONINE PROTEIN KINASE"/>
    <property type="match status" value="1"/>
</dbReference>
<accession>A0A326U8E3</accession>
<dbReference type="GO" id="GO:0042594">
    <property type="term" value="P:response to starvation"/>
    <property type="evidence" value="ECO:0007669"/>
    <property type="project" value="TreeGrafter"/>
</dbReference>
<evidence type="ECO:0000256" key="3">
    <source>
        <dbReference type="ARBA" id="ARBA00022777"/>
    </source>
</evidence>
<dbReference type="PROSITE" id="PS50011">
    <property type="entry name" value="PROTEIN_KINASE_DOM"/>
    <property type="match status" value="1"/>
</dbReference>
<dbReference type="GO" id="GO:0034045">
    <property type="term" value="C:phagophore assembly site membrane"/>
    <property type="evidence" value="ECO:0007669"/>
    <property type="project" value="TreeGrafter"/>
</dbReference>
<dbReference type="CDD" id="cd00060">
    <property type="entry name" value="FHA"/>
    <property type="match status" value="1"/>
</dbReference>
<dbReference type="CDD" id="cd14014">
    <property type="entry name" value="STKc_PknB_like"/>
    <property type="match status" value="1"/>
</dbReference>
<protein>
    <submittedName>
        <fullName evidence="9">Serine/threonine protein kinase</fullName>
    </submittedName>
</protein>
<evidence type="ECO:0000256" key="5">
    <source>
        <dbReference type="PROSITE-ProRule" id="PRU10141"/>
    </source>
</evidence>
<dbReference type="InterPro" id="IPR045269">
    <property type="entry name" value="Atg1-like"/>
</dbReference>
<evidence type="ECO:0000313" key="9">
    <source>
        <dbReference type="EMBL" id="PZW20741.1"/>
    </source>
</evidence>
<dbReference type="GO" id="GO:0004674">
    <property type="term" value="F:protein serine/threonine kinase activity"/>
    <property type="evidence" value="ECO:0007669"/>
    <property type="project" value="UniProtKB-KW"/>
</dbReference>
<dbReference type="SMART" id="SM00240">
    <property type="entry name" value="FHA"/>
    <property type="match status" value="1"/>
</dbReference>
<dbReference type="InterPro" id="IPR011009">
    <property type="entry name" value="Kinase-like_dom_sf"/>
</dbReference>
<dbReference type="SUPFAM" id="SSF49879">
    <property type="entry name" value="SMAD/FHA domain"/>
    <property type="match status" value="1"/>
</dbReference>
<evidence type="ECO:0000256" key="6">
    <source>
        <dbReference type="SAM" id="MobiDB-lite"/>
    </source>
</evidence>
<dbReference type="PROSITE" id="PS50006">
    <property type="entry name" value="FHA_DOMAIN"/>
    <property type="match status" value="1"/>
</dbReference>
<dbReference type="Pfam" id="PF00069">
    <property type="entry name" value="Pkinase"/>
    <property type="match status" value="1"/>
</dbReference>
<dbReference type="InterPro" id="IPR000253">
    <property type="entry name" value="FHA_dom"/>
</dbReference>
<dbReference type="GO" id="GO:0005829">
    <property type="term" value="C:cytosol"/>
    <property type="evidence" value="ECO:0007669"/>
    <property type="project" value="TreeGrafter"/>
</dbReference>
<dbReference type="Gene3D" id="2.60.200.20">
    <property type="match status" value="1"/>
</dbReference>
<evidence type="ECO:0000256" key="1">
    <source>
        <dbReference type="ARBA" id="ARBA00022679"/>
    </source>
</evidence>
<dbReference type="AlphaFoldDB" id="A0A326U8E3"/>
<evidence type="ECO:0000313" key="10">
    <source>
        <dbReference type="Proteomes" id="UP000248806"/>
    </source>
</evidence>
<dbReference type="InterPro" id="IPR008984">
    <property type="entry name" value="SMAD_FHA_dom_sf"/>
</dbReference>